<evidence type="ECO:0000313" key="3">
    <source>
        <dbReference type="Proteomes" id="UP000237000"/>
    </source>
</evidence>
<dbReference type="EMBL" id="JXTC01000010">
    <property type="protein sequence ID" value="POO01083.1"/>
    <property type="molecule type" value="Genomic_DNA"/>
</dbReference>
<dbReference type="AlphaFoldDB" id="A0A2P5FTF9"/>
<keyword evidence="3" id="KW-1185">Reference proteome</keyword>
<dbReference type="SUPFAM" id="SSF53098">
    <property type="entry name" value="Ribonuclease H-like"/>
    <property type="match status" value="1"/>
</dbReference>
<accession>A0A2P5FTF9</accession>
<dbReference type="GO" id="GO:0046983">
    <property type="term" value="F:protein dimerization activity"/>
    <property type="evidence" value="ECO:0007669"/>
    <property type="project" value="InterPro"/>
</dbReference>
<dbReference type="InterPro" id="IPR012337">
    <property type="entry name" value="RNaseH-like_sf"/>
</dbReference>
<protein>
    <submittedName>
        <fullName evidence="2">HAT, C-terminal dimerization domain containing protein</fullName>
    </submittedName>
</protein>
<evidence type="ECO:0000259" key="1">
    <source>
        <dbReference type="Pfam" id="PF05699"/>
    </source>
</evidence>
<dbReference type="InterPro" id="IPR008906">
    <property type="entry name" value="HATC_C_dom"/>
</dbReference>
<dbReference type="PANTHER" id="PTHR23272:SF193">
    <property type="entry name" value="OS07G0624100 PROTEIN"/>
    <property type="match status" value="1"/>
</dbReference>
<dbReference type="Proteomes" id="UP000237000">
    <property type="component" value="Unassembled WGS sequence"/>
</dbReference>
<dbReference type="OrthoDB" id="1710956at2759"/>
<comment type="caution">
    <text evidence="2">The sequence shown here is derived from an EMBL/GenBank/DDBJ whole genome shotgun (WGS) entry which is preliminary data.</text>
</comment>
<evidence type="ECO:0000313" key="2">
    <source>
        <dbReference type="EMBL" id="POO01083.1"/>
    </source>
</evidence>
<dbReference type="STRING" id="63057.A0A2P5FTF9"/>
<organism evidence="2 3">
    <name type="scientific">Trema orientale</name>
    <name type="common">Charcoal tree</name>
    <name type="synonym">Celtis orientalis</name>
    <dbReference type="NCBI Taxonomy" id="63057"/>
    <lineage>
        <taxon>Eukaryota</taxon>
        <taxon>Viridiplantae</taxon>
        <taxon>Streptophyta</taxon>
        <taxon>Embryophyta</taxon>
        <taxon>Tracheophyta</taxon>
        <taxon>Spermatophyta</taxon>
        <taxon>Magnoliopsida</taxon>
        <taxon>eudicotyledons</taxon>
        <taxon>Gunneridae</taxon>
        <taxon>Pentapetalae</taxon>
        <taxon>rosids</taxon>
        <taxon>fabids</taxon>
        <taxon>Rosales</taxon>
        <taxon>Cannabaceae</taxon>
        <taxon>Trema</taxon>
    </lineage>
</organism>
<sequence length="156" mass="17515">MIIGCDGSIASFRDSFLLAKLNMNDEEDTNDLEDYLADRREKLKDNSFEILEWWNRNAVKYKIVSHMAKDVLAVQMSTVASESAFSTSGRILDPFRSSLSPKMVEALICTKNWLSAGSDEPIVLRQYIDEIEALEISEQVAPADGSCITSIDKEIE</sequence>
<name>A0A2P5FTF9_TREOI</name>
<dbReference type="PANTHER" id="PTHR23272">
    <property type="entry name" value="BED FINGER-RELATED"/>
    <property type="match status" value="1"/>
</dbReference>
<dbReference type="Pfam" id="PF05699">
    <property type="entry name" value="Dimer_Tnp_hAT"/>
    <property type="match status" value="1"/>
</dbReference>
<reference evidence="3" key="1">
    <citation type="submission" date="2016-06" db="EMBL/GenBank/DDBJ databases">
        <title>Parallel loss of symbiosis genes in relatives of nitrogen-fixing non-legume Parasponia.</title>
        <authorList>
            <person name="Van Velzen R."/>
            <person name="Holmer R."/>
            <person name="Bu F."/>
            <person name="Rutten L."/>
            <person name="Van Zeijl A."/>
            <person name="Liu W."/>
            <person name="Santuari L."/>
            <person name="Cao Q."/>
            <person name="Sharma T."/>
            <person name="Shen D."/>
            <person name="Roswanjaya Y."/>
            <person name="Wardhani T."/>
            <person name="Kalhor M.S."/>
            <person name="Jansen J."/>
            <person name="Van den Hoogen J."/>
            <person name="Gungor B."/>
            <person name="Hartog M."/>
            <person name="Hontelez J."/>
            <person name="Verver J."/>
            <person name="Yang W.-C."/>
            <person name="Schijlen E."/>
            <person name="Repin R."/>
            <person name="Schilthuizen M."/>
            <person name="Schranz E."/>
            <person name="Heidstra R."/>
            <person name="Miyata K."/>
            <person name="Fedorova E."/>
            <person name="Kohlen W."/>
            <person name="Bisseling T."/>
            <person name="Smit S."/>
            <person name="Geurts R."/>
        </authorList>
    </citation>
    <scope>NUCLEOTIDE SEQUENCE [LARGE SCALE GENOMIC DNA]</scope>
    <source>
        <strain evidence="3">cv. RG33-2</strain>
    </source>
</reference>
<gene>
    <name evidence="2" type="ORF">TorRG33x02_032660</name>
</gene>
<feature type="domain" description="HAT C-terminal dimerisation" evidence="1">
    <location>
        <begin position="31"/>
        <end position="114"/>
    </location>
</feature>
<dbReference type="InParanoid" id="A0A2P5FTF9"/>
<proteinExistence type="predicted"/>